<proteinExistence type="inferred from homology"/>
<dbReference type="EMBL" id="JACHIR010000002">
    <property type="protein sequence ID" value="MBB5896953.1"/>
    <property type="molecule type" value="Genomic_DNA"/>
</dbReference>
<dbReference type="SUPFAM" id="SSF48264">
    <property type="entry name" value="Cytochrome P450"/>
    <property type="match status" value="1"/>
</dbReference>
<dbReference type="InterPro" id="IPR001128">
    <property type="entry name" value="Cyt_P450"/>
</dbReference>
<organism evidence="2 3">
    <name type="scientific">Kutzneria kofuensis</name>
    <dbReference type="NCBI Taxonomy" id="103725"/>
    <lineage>
        <taxon>Bacteria</taxon>
        <taxon>Bacillati</taxon>
        <taxon>Actinomycetota</taxon>
        <taxon>Actinomycetes</taxon>
        <taxon>Pseudonocardiales</taxon>
        <taxon>Pseudonocardiaceae</taxon>
        <taxon>Kutzneria</taxon>
    </lineage>
</organism>
<dbReference type="RefSeq" id="WP_184869433.1">
    <property type="nucleotide sequence ID" value="NZ_JACHIR010000002.1"/>
</dbReference>
<comment type="caution">
    <text evidence="2">The sequence shown here is derived from an EMBL/GenBank/DDBJ whole genome shotgun (WGS) entry which is preliminary data.</text>
</comment>
<dbReference type="GO" id="GO:0004497">
    <property type="term" value="F:monooxygenase activity"/>
    <property type="evidence" value="ECO:0007669"/>
    <property type="project" value="InterPro"/>
</dbReference>
<dbReference type="InterPro" id="IPR017972">
    <property type="entry name" value="Cyt_P450_CS"/>
</dbReference>
<dbReference type="GO" id="GO:0005506">
    <property type="term" value="F:iron ion binding"/>
    <property type="evidence" value="ECO:0007669"/>
    <property type="project" value="InterPro"/>
</dbReference>
<comment type="similarity">
    <text evidence="1">Belongs to the cytochrome P450 family.</text>
</comment>
<dbReference type="PROSITE" id="PS00086">
    <property type="entry name" value="CYTOCHROME_P450"/>
    <property type="match status" value="1"/>
</dbReference>
<evidence type="ECO:0000256" key="1">
    <source>
        <dbReference type="ARBA" id="ARBA00010617"/>
    </source>
</evidence>
<gene>
    <name evidence="2" type="ORF">BJ998_008212</name>
</gene>
<sequence>MLDAPTVSCPFATPIRHLDDPDPQRVAMAEAGAVVRADAPAGGPMWIVTDAELARAVLSDSRFAKDPALAPSQWNPRTAGLEPTAAEQMSVTTLDGEAHARLRRALTPLFSATRMQAAYPRMKAIAGQLLDHLGPGEVDLLDDFTTRYPLAVLCDLLGIPAAHVDTAIGACRLMHDDYPANVGEAMAAFARLAHAAVGNGLAAELAQRMPAGSTPEDLHYQVFTLLFAGQLTTDLTIGFLVARLLGDPTTPPDELVRETLRRHPPAPFTLWRFTSTEVDLGGVRLPANSPVLVDIQGINARGDTDLSFGAGPHYCIGAQLARLELRALVETVRSGFPGARLAMPLDALRHSGPGGIMGSRLHTLPVRLR</sequence>
<dbReference type="PANTHER" id="PTHR46696">
    <property type="entry name" value="P450, PUTATIVE (EUROFUNG)-RELATED"/>
    <property type="match status" value="1"/>
</dbReference>
<protein>
    <submittedName>
        <fullName evidence="2">Cytochrome P450</fullName>
    </submittedName>
</protein>
<dbReference type="InterPro" id="IPR036396">
    <property type="entry name" value="Cyt_P450_sf"/>
</dbReference>
<dbReference type="AlphaFoldDB" id="A0A7W9KQN2"/>
<accession>A0A7W9KQN2</accession>
<dbReference type="PANTHER" id="PTHR46696:SF1">
    <property type="entry name" value="CYTOCHROME P450 YJIB-RELATED"/>
    <property type="match status" value="1"/>
</dbReference>
<dbReference type="PRINTS" id="PR00385">
    <property type="entry name" value="P450"/>
</dbReference>
<dbReference type="GO" id="GO:0020037">
    <property type="term" value="F:heme binding"/>
    <property type="evidence" value="ECO:0007669"/>
    <property type="project" value="InterPro"/>
</dbReference>
<keyword evidence="3" id="KW-1185">Reference proteome</keyword>
<name>A0A7W9KQN2_9PSEU</name>
<evidence type="ECO:0000313" key="3">
    <source>
        <dbReference type="Proteomes" id="UP000585638"/>
    </source>
</evidence>
<dbReference type="InterPro" id="IPR002397">
    <property type="entry name" value="Cyt_P450_B"/>
</dbReference>
<evidence type="ECO:0000313" key="2">
    <source>
        <dbReference type="EMBL" id="MBB5896953.1"/>
    </source>
</evidence>
<dbReference type="Proteomes" id="UP000585638">
    <property type="component" value="Unassembled WGS sequence"/>
</dbReference>
<dbReference type="PRINTS" id="PR00359">
    <property type="entry name" value="BP450"/>
</dbReference>
<dbReference type="GO" id="GO:0016705">
    <property type="term" value="F:oxidoreductase activity, acting on paired donors, with incorporation or reduction of molecular oxygen"/>
    <property type="evidence" value="ECO:0007669"/>
    <property type="project" value="InterPro"/>
</dbReference>
<reference evidence="2 3" key="1">
    <citation type="submission" date="2020-08" db="EMBL/GenBank/DDBJ databases">
        <title>Sequencing the genomes of 1000 actinobacteria strains.</title>
        <authorList>
            <person name="Klenk H.-P."/>
        </authorList>
    </citation>
    <scope>NUCLEOTIDE SEQUENCE [LARGE SCALE GENOMIC DNA]</scope>
    <source>
        <strain evidence="2 3">DSM 43851</strain>
    </source>
</reference>
<dbReference type="Gene3D" id="1.10.630.10">
    <property type="entry name" value="Cytochrome P450"/>
    <property type="match status" value="1"/>
</dbReference>